<evidence type="ECO:0000313" key="3">
    <source>
        <dbReference type="Proteomes" id="UP000887566"/>
    </source>
</evidence>
<dbReference type="WBParaSite" id="PSAMB.scaffold4111size15653.g23524.t1">
    <property type="protein sequence ID" value="PSAMB.scaffold4111size15653.g23524.t1"/>
    <property type="gene ID" value="PSAMB.scaffold4111size15653.g23524"/>
</dbReference>
<evidence type="ECO:0000256" key="2">
    <source>
        <dbReference type="SAM" id="MobiDB-lite"/>
    </source>
</evidence>
<reference evidence="4" key="1">
    <citation type="submission" date="2022-11" db="UniProtKB">
        <authorList>
            <consortium name="WormBaseParasite"/>
        </authorList>
    </citation>
    <scope>IDENTIFICATION</scope>
</reference>
<keyword evidence="3" id="KW-1185">Reference proteome</keyword>
<proteinExistence type="predicted"/>
<evidence type="ECO:0000256" key="1">
    <source>
        <dbReference type="SAM" id="Coils"/>
    </source>
</evidence>
<feature type="coiled-coil region" evidence="1">
    <location>
        <begin position="188"/>
        <end position="222"/>
    </location>
</feature>
<evidence type="ECO:0000313" key="4">
    <source>
        <dbReference type="WBParaSite" id="PSAMB.scaffold4111size15653.g23524.t1"/>
    </source>
</evidence>
<keyword evidence="1" id="KW-0175">Coiled coil</keyword>
<dbReference type="Proteomes" id="UP000887566">
    <property type="component" value="Unplaced"/>
</dbReference>
<feature type="region of interest" description="Disordered" evidence="2">
    <location>
        <begin position="123"/>
        <end position="164"/>
    </location>
</feature>
<name>A0A914WKB4_9BILA</name>
<sequence>MPIARTPADSGLDCLSQCIDKQPKCKAAVYYQFFNGEKRICQLYAVNSASAGVEMAFDSPTQRTDVTILYEIPDNCAENDDNGALGTLEQLFRDVAGTNNGTLAVKNGESQPDDIAAINNSTSEAENGKLQPHDNATTNGTLEAKNQQPQPQGVAGTNNGSLESGDTELQQLQQVNNPEDENQRQLQLQQQQQQLLQQQLLQQQLQQQQQLQLQQLQQHQQTPCI</sequence>
<protein>
    <submittedName>
        <fullName evidence="4">Apple domain-containing protein</fullName>
    </submittedName>
</protein>
<dbReference type="SUPFAM" id="SSF57414">
    <property type="entry name" value="Hairpin loop containing domain-like"/>
    <property type="match status" value="1"/>
</dbReference>
<accession>A0A914WKB4</accession>
<feature type="compositionally biased region" description="Polar residues" evidence="2">
    <location>
        <begin position="134"/>
        <end position="164"/>
    </location>
</feature>
<dbReference type="AlphaFoldDB" id="A0A914WKB4"/>
<organism evidence="3 4">
    <name type="scientific">Plectus sambesii</name>
    <dbReference type="NCBI Taxonomy" id="2011161"/>
    <lineage>
        <taxon>Eukaryota</taxon>
        <taxon>Metazoa</taxon>
        <taxon>Ecdysozoa</taxon>
        <taxon>Nematoda</taxon>
        <taxon>Chromadorea</taxon>
        <taxon>Plectida</taxon>
        <taxon>Plectina</taxon>
        <taxon>Plectoidea</taxon>
        <taxon>Plectidae</taxon>
        <taxon>Plectus</taxon>
    </lineage>
</organism>